<comment type="caution">
    <text evidence="3">The sequence shown here is derived from an EMBL/GenBank/DDBJ whole genome shotgun (WGS) entry which is preliminary data.</text>
</comment>
<dbReference type="RefSeq" id="WP_203902119.1">
    <property type="nucleotide sequence ID" value="NZ_BOPF01000021.1"/>
</dbReference>
<keyword evidence="1" id="KW-0805">Transcription regulation</keyword>
<dbReference type="InterPro" id="IPR041916">
    <property type="entry name" value="Anti_sigma_zinc_sf"/>
</dbReference>
<evidence type="ECO:0000313" key="4">
    <source>
        <dbReference type="Proteomes" id="UP000619260"/>
    </source>
</evidence>
<organism evidence="3 4">
    <name type="scientific">Virgisporangium aliadipatigenens</name>
    <dbReference type="NCBI Taxonomy" id="741659"/>
    <lineage>
        <taxon>Bacteria</taxon>
        <taxon>Bacillati</taxon>
        <taxon>Actinomycetota</taxon>
        <taxon>Actinomycetes</taxon>
        <taxon>Micromonosporales</taxon>
        <taxon>Micromonosporaceae</taxon>
        <taxon>Virgisporangium</taxon>
    </lineage>
</organism>
<dbReference type="Gene3D" id="1.10.10.1320">
    <property type="entry name" value="Anti-sigma factor, zinc-finger domain"/>
    <property type="match status" value="1"/>
</dbReference>
<dbReference type="AlphaFoldDB" id="A0A8J3YN91"/>
<accession>A0A8J3YN91</accession>
<evidence type="ECO:0000256" key="2">
    <source>
        <dbReference type="ARBA" id="ARBA00023163"/>
    </source>
</evidence>
<dbReference type="Proteomes" id="UP000619260">
    <property type="component" value="Unassembled WGS sequence"/>
</dbReference>
<gene>
    <name evidence="3" type="ORF">Val02_55450</name>
</gene>
<proteinExistence type="predicted"/>
<reference evidence="3" key="1">
    <citation type="submission" date="2021-01" db="EMBL/GenBank/DDBJ databases">
        <title>Whole genome shotgun sequence of Virgisporangium aliadipatigenens NBRC 105644.</title>
        <authorList>
            <person name="Komaki H."/>
            <person name="Tamura T."/>
        </authorList>
    </citation>
    <scope>NUCLEOTIDE SEQUENCE</scope>
    <source>
        <strain evidence="3">NBRC 105644</strain>
    </source>
</reference>
<keyword evidence="4" id="KW-1185">Reference proteome</keyword>
<evidence type="ECO:0008006" key="5">
    <source>
        <dbReference type="Google" id="ProtNLM"/>
    </source>
</evidence>
<sequence length="60" mass="6466">MSVELAPHVDVAAYAIGSLAVEEAEHFECHLRTCGACLDDLAWLSQMIYLLTMGTPEGVS</sequence>
<dbReference type="EMBL" id="BOPF01000021">
    <property type="protein sequence ID" value="GIJ48659.1"/>
    <property type="molecule type" value="Genomic_DNA"/>
</dbReference>
<protein>
    <recommendedName>
        <fullName evidence="5">Zinc-finger domain-containing protein</fullName>
    </recommendedName>
</protein>
<evidence type="ECO:0000313" key="3">
    <source>
        <dbReference type="EMBL" id="GIJ48659.1"/>
    </source>
</evidence>
<evidence type="ECO:0000256" key="1">
    <source>
        <dbReference type="ARBA" id="ARBA00023015"/>
    </source>
</evidence>
<keyword evidence="2" id="KW-0804">Transcription</keyword>
<name>A0A8J3YN91_9ACTN</name>